<keyword evidence="1" id="KW-0472">Membrane</keyword>
<reference evidence="3" key="1">
    <citation type="submission" date="2015-10" db="EMBL/GenBank/DDBJ databases">
        <title>Metagenome-Assembled Genomes uncover a global brackish microbiome.</title>
        <authorList>
            <person name="Hugerth L.W."/>
            <person name="Larsson J."/>
            <person name="Alneberg J."/>
            <person name="Lindh M.V."/>
            <person name="Legrand C."/>
            <person name="Pinhassi J."/>
            <person name="Andersson A."/>
        </authorList>
    </citation>
    <scope>NUCLEOTIDE SEQUENCE [LARGE SCALE GENOMIC DNA]</scope>
</reference>
<dbReference type="AlphaFoldDB" id="A0A0R2PQ76"/>
<organism evidence="2 3">
    <name type="scientific">SAR86 cluster bacterium BACL1 MAG-120920-bin57</name>
    <dbReference type="NCBI Taxonomy" id="1655571"/>
    <lineage>
        <taxon>Bacteria</taxon>
        <taxon>Pseudomonadati</taxon>
        <taxon>Pseudomonadota</taxon>
        <taxon>Gammaproteobacteria</taxon>
        <taxon>SAR86 cluster</taxon>
    </lineage>
</organism>
<dbReference type="InterPro" id="IPR036147">
    <property type="entry name" value="Anti-sigma_E_RseA_N_sf"/>
</dbReference>
<sequence>MTKEMEKISAWYDGEVTQQEFDASLSDLNASADAKKTLHQFALLSELMQRQKAPSSNLFNIRDYFPRNNPWISNALTVAATVLVTITVLYQIDTDRFRVDQANQMQLALALSSDEAKSQLMNADQNVMDHLIHIMGSNEPHGLQYISQDWIPVGFKQSKENPSQYSNGRNNLFFHIENNELNLTKVKYFQANNNWIYLIPLRGGRLLTAYGDLSPEVASKMIQTIK</sequence>
<dbReference type="EMBL" id="LIAV01000150">
    <property type="protein sequence ID" value="KRO40248.1"/>
    <property type="molecule type" value="Genomic_DNA"/>
</dbReference>
<protein>
    <recommendedName>
        <fullName evidence="4">Anti sigma-E protein RseA N-terminal domain-containing protein</fullName>
    </recommendedName>
</protein>
<feature type="transmembrane region" description="Helical" evidence="1">
    <location>
        <begin position="71"/>
        <end position="90"/>
    </location>
</feature>
<dbReference type="Gene3D" id="1.10.10.880">
    <property type="entry name" value="Anti sigma-E protein RseA, N-terminal domain"/>
    <property type="match status" value="1"/>
</dbReference>
<keyword evidence="1" id="KW-1133">Transmembrane helix</keyword>
<evidence type="ECO:0000313" key="2">
    <source>
        <dbReference type="EMBL" id="KRO40248.1"/>
    </source>
</evidence>
<evidence type="ECO:0000313" key="3">
    <source>
        <dbReference type="Proteomes" id="UP000050874"/>
    </source>
</evidence>
<gene>
    <name evidence="2" type="ORF">ABR63_05740</name>
</gene>
<accession>A0A0R2PQ76</accession>
<evidence type="ECO:0000256" key="1">
    <source>
        <dbReference type="SAM" id="Phobius"/>
    </source>
</evidence>
<evidence type="ECO:0008006" key="4">
    <source>
        <dbReference type="Google" id="ProtNLM"/>
    </source>
</evidence>
<proteinExistence type="predicted"/>
<dbReference type="Proteomes" id="UP000050874">
    <property type="component" value="Unassembled WGS sequence"/>
</dbReference>
<dbReference type="GO" id="GO:0016989">
    <property type="term" value="F:sigma factor antagonist activity"/>
    <property type="evidence" value="ECO:0007669"/>
    <property type="project" value="InterPro"/>
</dbReference>
<comment type="caution">
    <text evidence="2">The sequence shown here is derived from an EMBL/GenBank/DDBJ whole genome shotgun (WGS) entry which is preliminary data.</text>
</comment>
<name>A0A0R2PQ76_9GAMM</name>
<keyword evidence="1" id="KW-0812">Transmembrane</keyword>